<sequence>MLKLALNSFMMIQTLSFPGKREIMIGFDRMMSKNSEIFFGDFRGQELERAFFWLFKLIVSVKRVVQS</sequence>
<evidence type="ECO:0000313" key="2">
    <source>
        <dbReference type="Proteomes" id="UP000689195"/>
    </source>
</evidence>
<name>A0A8S1WX67_9CILI</name>
<protein>
    <submittedName>
        <fullName evidence="1">Uncharacterized protein</fullName>
    </submittedName>
</protein>
<reference evidence="1" key="1">
    <citation type="submission" date="2021-01" db="EMBL/GenBank/DDBJ databases">
        <authorList>
            <consortium name="Genoscope - CEA"/>
            <person name="William W."/>
        </authorList>
    </citation>
    <scope>NUCLEOTIDE SEQUENCE</scope>
</reference>
<gene>
    <name evidence="1" type="ORF">PPENT_87.1.T1050177</name>
</gene>
<organism evidence="1 2">
    <name type="scientific">Paramecium pentaurelia</name>
    <dbReference type="NCBI Taxonomy" id="43138"/>
    <lineage>
        <taxon>Eukaryota</taxon>
        <taxon>Sar</taxon>
        <taxon>Alveolata</taxon>
        <taxon>Ciliophora</taxon>
        <taxon>Intramacronucleata</taxon>
        <taxon>Oligohymenophorea</taxon>
        <taxon>Peniculida</taxon>
        <taxon>Parameciidae</taxon>
        <taxon>Paramecium</taxon>
    </lineage>
</organism>
<dbReference type="AlphaFoldDB" id="A0A8S1WX67"/>
<comment type="caution">
    <text evidence="1">The sequence shown here is derived from an EMBL/GenBank/DDBJ whole genome shotgun (WGS) entry which is preliminary data.</text>
</comment>
<proteinExistence type="predicted"/>
<accession>A0A8S1WX67</accession>
<keyword evidence="2" id="KW-1185">Reference proteome</keyword>
<dbReference type="Proteomes" id="UP000689195">
    <property type="component" value="Unassembled WGS sequence"/>
</dbReference>
<evidence type="ECO:0000313" key="1">
    <source>
        <dbReference type="EMBL" id="CAD8194022.1"/>
    </source>
</evidence>
<dbReference type="EMBL" id="CAJJDO010000105">
    <property type="protein sequence ID" value="CAD8194022.1"/>
    <property type="molecule type" value="Genomic_DNA"/>
</dbReference>